<dbReference type="GO" id="GO:0003676">
    <property type="term" value="F:nucleic acid binding"/>
    <property type="evidence" value="ECO:0007669"/>
    <property type="project" value="InterPro"/>
</dbReference>
<evidence type="ECO:0000256" key="7">
    <source>
        <dbReference type="ARBA" id="ARBA00022840"/>
    </source>
</evidence>
<feature type="region of interest" description="Disordered" evidence="15">
    <location>
        <begin position="626"/>
        <end position="751"/>
    </location>
</feature>
<evidence type="ECO:0000256" key="10">
    <source>
        <dbReference type="ARBA" id="ARBA00023235"/>
    </source>
</evidence>
<name>A0A6A6D087_ZASCE</name>
<evidence type="ECO:0000256" key="6">
    <source>
        <dbReference type="ARBA" id="ARBA00022806"/>
    </source>
</evidence>
<keyword evidence="20" id="KW-1185">Reference proteome</keyword>
<dbReference type="GeneID" id="54564814"/>
<dbReference type="GO" id="GO:0043138">
    <property type="term" value="F:3'-5' DNA helicase activity"/>
    <property type="evidence" value="ECO:0007669"/>
    <property type="project" value="UniProtKB-EC"/>
</dbReference>
<evidence type="ECO:0000256" key="15">
    <source>
        <dbReference type="SAM" id="MobiDB-lite"/>
    </source>
</evidence>
<comment type="catalytic activity">
    <reaction evidence="14">
        <text>ATP + H2O = ADP + phosphate + H(+)</text>
        <dbReference type="Rhea" id="RHEA:13065"/>
        <dbReference type="ChEBI" id="CHEBI:15377"/>
        <dbReference type="ChEBI" id="CHEBI:15378"/>
        <dbReference type="ChEBI" id="CHEBI:30616"/>
        <dbReference type="ChEBI" id="CHEBI:43474"/>
        <dbReference type="ChEBI" id="CHEBI:456216"/>
        <dbReference type="EC" id="5.6.2.4"/>
    </reaction>
</comment>
<dbReference type="OrthoDB" id="5575at2759"/>
<dbReference type="RefSeq" id="XP_033672717.1">
    <property type="nucleotide sequence ID" value="XM_033811542.1"/>
</dbReference>
<keyword evidence="9 16" id="KW-0472">Membrane</keyword>
<evidence type="ECO:0000313" key="20">
    <source>
        <dbReference type="Proteomes" id="UP000799537"/>
    </source>
</evidence>
<feature type="region of interest" description="Disordered" evidence="15">
    <location>
        <begin position="1881"/>
        <end position="2034"/>
    </location>
</feature>
<feature type="region of interest" description="Disordered" evidence="15">
    <location>
        <begin position="425"/>
        <end position="449"/>
    </location>
</feature>
<dbReference type="GO" id="GO:0000139">
    <property type="term" value="C:Golgi membrane"/>
    <property type="evidence" value="ECO:0007669"/>
    <property type="project" value="InterPro"/>
</dbReference>
<dbReference type="FunFam" id="3.40.50.300:FF:001076">
    <property type="entry name" value="ATP-dependent DNA helicase MER3"/>
    <property type="match status" value="1"/>
</dbReference>
<evidence type="ECO:0000256" key="13">
    <source>
        <dbReference type="ARBA" id="ARBA00034808"/>
    </source>
</evidence>
<feature type="compositionally biased region" description="Low complexity" evidence="15">
    <location>
        <begin position="1784"/>
        <end position="1795"/>
    </location>
</feature>
<dbReference type="InterPro" id="IPR052247">
    <property type="entry name" value="Meiotic_Crossover_Helicase"/>
</dbReference>
<evidence type="ECO:0000256" key="11">
    <source>
        <dbReference type="ARBA" id="ARBA00023254"/>
    </source>
</evidence>
<keyword evidence="4" id="KW-0547">Nucleotide-binding</keyword>
<feature type="compositionally biased region" description="Polar residues" evidence="15">
    <location>
        <begin position="1670"/>
        <end position="1682"/>
    </location>
</feature>
<dbReference type="PANTHER" id="PTHR47835:SF3">
    <property type="entry name" value="HELICASE FOR MEIOSIS 1"/>
    <property type="match status" value="1"/>
</dbReference>
<gene>
    <name evidence="19" type="ORF">M409DRAFT_50461</name>
</gene>
<feature type="region of interest" description="Disordered" evidence="15">
    <location>
        <begin position="1844"/>
        <end position="1867"/>
    </location>
</feature>
<dbReference type="InterPro" id="IPR004179">
    <property type="entry name" value="Sec63-dom"/>
</dbReference>
<dbReference type="Pfam" id="PF02889">
    <property type="entry name" value="Sec63"/>
    <property type="match status" value="1"/>
</dbReference>
<keyword evidence="8 16" id="KW-1133">Transmembrane helix</keyword>
<comment type="similarity">
    <text evidence="2">Belongs to the helicase family. SKI2 subfamily.</text>
</comment>
<comment type="subcellular location">
    <subcellularLocation>
        <location evidence="1">Membrane</location>
        <topology evidence="1">Multi-pass membrane protein</topology>
    </subcellularLocation>
</comment>
<feature type="compositionally biased region" description="Basic and acidic residues" evidence="15">
    <location>
        <begin position="1769"/>
        <end position="1783"/>
    </location>
</feature>
<keyword evidence="11" id="KW-0469">Meiosis</keyword>
<dbReference type="SMART" id="SM00973">
    <property type="entry name" value="Sec63"/>
    <property type="match status" value="1"/>
</dbReference>
<dbReference type="EC" id="5.6.2.4" evidence="13"/>
<evidence type="ECO:0000256" key="1">
    <source>
        <dbReference type="ARBA" id="ARBA00004141"/>
    </source>
</evidence>
<dbReference type="EMBL" id="ML993582">
    <property type="protein sequence ID" value="KAF2171828.1"/>
    <property type="molecule type" value="Genomic_DNA"/>
</dbReference>
<keyword evidence="5" id="KW-0378">Hydrolase</keyword>
<feature type="compositionally biased region" description="Polar residues" evidence="15">
    <location>
        <begin position="1845"/>
        <end position="1862"/>
    </location>
</feature>
<dbReference type="CDD" id="cd18795">
    <property type="entry name" value="SF2_C_Ski2"/>
    <property type="match status" value="1"/>
</dbReference>
<dbReference type="InterPro" id="IPR014001">
    <property type="entry name" value="Helicase_ATP-bd"/>
</dbReference>
<protein>
    <recommendedName>
        <fullName evidence="13">DNA 3'-5' helicase</fullName>
        <ecNumber evidence="13">5.6.2.4</ecNumber>
    </recommendedName>
</protein>
<feature type="domain" description="Helicase C-terminal" evidence="18">
    <location>
        <begin position="1004"/>
        <end position="1192"/>
    </location>
</feature>
<keyword evidence="3 16" id="KW-0812">Transmembrane</keyword>
<feature type="compositionally biased region" description="Polar residues" evidence="15">
    <location>
        <begin position="647"/>
        <end position="668"/>
    </location>
</feature>
<dbReference type="SMART" id="SM00487">
    <property type="entry name" value="DEXDc"/>
    <property type="match status" value="1"/>
</dbReference>
<feature type="compositionally biased region" description="Basic and acidic residues" evidence="15">
    <location>
        <begin position="2010"/>
        <end position="2019"/>
    </location>
</feature>
<evidence type="ECO:0000256" key="8">
    <source>
        <dbReference type="ARBA" id="ARBA00022989"/>
    </source>
</evidence>
<dbReference type="SUPFAM" id="SSF158702">
    <property type="entry name" value="Sec63 N-terminal domain-like"/>
    <property type="match status" value="1"/>
</dbReference>
<evidence type="ECO:0000256" key="16">
    <source>
        <dbReference type="SAM" id="Phobius"/>
    </source>
</evidence>
<dbReference type="SUPFAM" id="SSF103481">
    <property type="entry name" value="Multidrug resistance efflux transporter EmrE"/>
    <property type="match status" value="1"/>
</dbReference>
<dbReference type="InterPro" id="IPR011545">
    <property type="entry name" value="DEAD/DEAH_box_helicase_dom"/>
</dbReference>
<dbReference type="InterPro" id="IPR057842">
    <property type="entry name" value="WH_MER3"/>
</dbReference>
<feature type="transmembrane region" description="Helical" evidence="16">
    <location>
        <begin position="342"/>
        <end position="360"/>
    </location>
</feature>
<feature type="transmembrane region" description="Helical" evidence="16">
    <location>
        <begin position="241"/>
        <end position="261"/>
    </location>
</feature>
<feature type="region of interest" description="Disordered" evidence="15">
    <location>
        <begin position="1653"/>
        <end position="1685"/>
    </location>
</feature>
<feature type="compositionally biased region" description="Low complexity" evidence="15">
    <location>
        <begin position="669"/>
        <end position="683"/>
    </location>
</feature>
<keyword evidence="6" id="KW-0347">Helicase</keyword>
<dbReference type="Gene3D" id="3.40.50.300">
    <property type="entry name" value="P-loop containing nucleotide triphosphate hydrolases"/>
    <property type="match status" value="2"/>
</dbReference>
<evidence type="ECO:0000256" key="2">
    <source>
        <dbReference type="ARBA" id="ARBA00010140"/>
    </source>
</evidence>
<dbReference type="GO" id="GO:0015165">
    <property type="term" value="F:pyrimidine nucleotide-sugar transmembrane transporter activity"/>
    <property type="evidence" value="ECO:0007669"/>
    <property type="project" value="InterPro"/>
</dbReference>
<sequence>MGVDTARRQATVAGVPIRHAVLVGLVVQNAALVLLMHYSRVMPLVNGDRYYASTAVFLSEVVKCSFFLSMALYEIATNPQTPETSTVSELSNALSKAVLTGDSWKLAIPAMLFTLQNSLQYVAASNLDAATFSVTFQLKIVSTAIFGTVFLGKILSLRKWASLGLMALGVVIVQMSCVSREGRVLSIKDLRDGVSFNAPRSIWDMEAEGNEAAGRLNKRSATYEGIDEDFAAAYPKMNGSVGLAAAVLACVLSGIACVYFERILKAKDSSKASVWVRNVQLSFYSIWPALFLGVLFTDGEHISKTGFFTGYNWVVWLVILLQAAGGVLVALALSYADSMTKSLSTSVAAVITFLASALFLEFQTTLLYLLGTLATTAAAFIYDSTPEDRRSRPPPINITQYEKSGGGDPGYFDLEAVATAGKSPLRDPLRDALSTSRPGTPVSERRHLRSKSSERVRIIDVGVDLMERFGTCSGLEVGAVDIGKVRSSEAALPRESTMSPHANSHFPSRFFSFIFLSHCLSPPGSLSAAMDDDGIFSRMDELAAGQRRQAYHNYTHNGNSNGGFYASGSYPQLDEYDDRYPPAYGFQNDYVQEPLQLDDFDQRLLHQPDLDSRHGQAALGRARLSLPPARGGISQPQDLYQPPSLNPPRSTQQPNFSRFAFNSGQTAQSTSPSYRPSSPTRRLSQQHPAPVSRLPEPTFNHGPASTRPKYLQSEAIEEVPTSDEQELPSNPFDSRSASRPAHPPRTSHVPKTVTPIVQGINLISTHELPDRFRAMFPFPLFNAVQSKCFSVVYRTNDNFVVSAPTGSGKTAILELAICRLINGFANGSFKVVYQAPTKSLCSERKKDWQAKFGPLDLQCAELTGDTDNAQLRSVQHASIIITTPEKWDSITRKWKDHQKLMQTVKLFLIDEVHILKEDRGATLEAVVSRMKSVGSNVRFVALSATVPNSHDIATWLGKDPVTEQVPAPREKFGEEFRPVRLQKHVCGYHSTSNDFAFEKTLNSKLTDVIAKRSQRKPIMVFCATRKSCADTAKLLANWWSTKGPRDRHWSAPRQRVVVAEQQLKETVVAGVAFHHAGLSSDDRTAIEDAYKRGDINVICCTSTLAVGVNLPCHMVILKNTVSYQNGSLKEYSDLEVMQMLGRAGRPQFDNSAVAIIMTRLERMKTYEQMIAGQEILESCLHNNLTEHLNSEIGLGTVTNLSSAKKWLKGTFLYVRLKENPDHYHIEQQALGRDLDERLENICRNGLASLEEHDLVRGTTKLQSTEFGDAMARYYLKFDTMKDLLALPEQAKLSEILSTVAQAAEFKDIRFRAGEKPVYKELNKNPSIRFQIPGDIDSTAHKVSLVIQSTLGAIELPTEESKHQMEYSTAKNTIFQHAHRLIRCIIDCQLYLKDATSARHALMLARSLGSGSWDDSPLHMMQLDTLGIVGTRKLVTAGFKSIEDIEGGDPRRIEMILSRNPPHGDRLREQAKIFPRLRISMKTIDRPTIKGDERVTVKVKAEIGFLNDKPPEMLLRKMVYVCLLVETSDGRLAHFARVSGKKLGNGQALLFTADLTSHTQTIRGYVMCDEFAGTQRTATLKPEVPAFMFPAPKAAAEEAAKKQTANINAPNTAQRRAAATAAAAANPNRQDEDEFGDAGIDDDALVAAEGNGFTNIDDFDDDGNQKRKLTTKASTASKVNPATTERWEPQQLASGKWACNHKCIDKVNCKHICCHEGLDRPPKPPKPKEPKKEASDPKQTKLDASMKNKKPTAGGSKDTVLPASTAPARKKSEPKEARDLDRLHNSVPSSVSNLPLLKDRPNAKAKATTQSRLNSIGSVHKYNSSDYGLDTLDDEDLPADFDFDLNGTQPGTRMSPPQNTFNSNDDDEDLLSGLYNFANDVLPTNAPAPKDDALSTMDKDTPAFLRKPYTMQSSPQKGHSIFLTGDTSSSSLHATPFQPLPKRKHSADVDESNHLSASYPPPSKKHKPNTPGAEEEDDDFKDEEMLLSDSYQPEQENSDLIMRDAAPTGDGDVKDQQQVKDEEEIKEEDSKPEDVHLREWFEKEFGTEMFTFVD</sequence>
<dbReference type="PROSITE" id="PS51194">
    <property type="entry name" value="HELICASE_CTER"/>
    <property type="match status" value="1"/>
</dbReference>
<dbReference type="Gene3D" id="1.10.3380.10">
    <property type="entry name" value="Sec63 N-terminal domain-like domain"/>
    <property type="match status" value="1"/>
</dbReference>
<dbReference type="PANTHER" id="PTHR47835">
    <property type="entry name" value="HFM1, ATP DEPENDENT DNA HELICASE HOMOLOG"/>
    <property type="match status" value="1"/>
</dbReference>
<proteinExistence type="inferred from homology"/>
<dbReference type="NCBIfam" id="TIGR00803">
    <property type="entry name" value="nst"/>
    <property type="match status" value="2"/>
</dbReference>
<dbReference type="FunFam" id="1.10.10.10:FF:000012">
    <property type="entry name" value="U5 small nuclear ribonucleoprotein helicase"/>
    <property type="match status" value="1"/>
</dbReference>
<feature type="compositionally biased region" description="Basic and acidic residues" evidence="15">
    <location>
        <begin position="1716"/>
        <end position="1745"/>
    </location>
</feature>
<dbReference type="GO" id="GO:0016787">
    <property type="term" value="F:hydrolase activity"/>
    <property type="evidence" value="ECO:0007669"/>
    <property type="project" value="UniProtKB-KW"/>
</dbReference>
<feature type="compositionally biased region" description="Basic and acidic residues" evidence="15">
    <location>
        <begin position="1888"/>
        <end position="1900"/>
    </location>
</feature>
<organism evidence="19 20">
    <name type="scientific">Zasmidium cellare ATCC 36951</name>
    <dbReference type="NCBI Taxonomy" id="1080233"/>
    <lineage>
        <taxon>Eukaryota</taxon>
        <taxon>Fungi</taxon>
        <taxon>Dikarya</taxon>
        <taxon>Ascomycota</taxon>
        <taxon>Pezizomycotina</taxon>
        <taxon>Dothideomycetes</taxon>
        <taxon>Dothideomycetidae</taxon>
        <taxon>Mycosphaerellales</taxon>
        <taxon>Mycosphaerellaceae</taxon>
        <taxon>Zasmidium</taxon>
    </lineage>
</organism>
<dbReference type="PROSITE" id="PS51192">
    <property type="entry name" value="HELICASE_ATP_BIND_1"/>
    <property type="match status" value="1"/>
</dbReference>
<feature type="domain" description="Helicase ATP-binding" evidence="17">
    <location>
        <begin position="790"/>
        <end position="964"/>
    </location>
</feature>
<feature type="compositionally biased region" description="Acidic residues" evidence="15">
    <location>
        <begin position="715"/>
        <end position="726"/>
    </location>
</feature>
<evidence type="ECO:0000313" key="19">
    <source>
        <dbReference type="EMBL" id="KAF2171828.1"/>
    </source>
</evidence>
<evidence type="ECO:0000256" key="9">
    <source>
        <dbReference type="ARBA" id="ARBA00023136"/>
    </source>
</evidence>
<evidence type="ECO:0000256" key="12">
    <source>
        <dbReference type="ARBA" id="ARBA00034617"/>
    </source>
</evidence>
<dbReference type="InterPro" id="IPR007271">
    <property type="entry name" value="Nuc_sug_transpt"/>
</dbReference>
<dbReference type="Pfam" id="PF00270">
    <property type="entry name" value="DEAD"/>
    <property type="match status" value="1"/>
</dbReference>
<dbReference type="SUPFAM" id="SSF46785">
    <property type="entry name" value="Winged helix' DNA-binding domain"/>
    <property type="match status" value="1"/>
</dbReference>
<evidence type="ECO:0000259" key="17">
    <source>
        <dbReference type="PROSITE" id="PS51192"/>
    </source>
</evidence>
<dbReference type="Pfam" id="PF23445">
    <property type="entry name" value="WHD_SNRNP200"/>
    <property type="match status" value="1"/>
</dbReference>
<dbReference type="Pfam" id="PF00271">
    <property type="entry name" value="Helicase_C"/>
    <property type="match status" value="1"/>
</dbReference>
<dbReference type="GO" id="GO:0007131">
    <property type="term" value="P:reciprocal meiotic recombination"/>
    <property type="evidence" value="ECO:0007669"/>
    <property type="project" value="UniProtKB-ARBA"/>
</dbReference>
<feature type="transmembrane region" description="Helical" evidence="16">
    <location>
        <begin position="311"/>
        <end position="336"/>
    </location>
</feature>
<evidence type="ECO:0000256" key="4">
    <source>
        <dbReference type="ARBA" id="ARBA00022741"/>
    </source>
</evidence>
<dbReference type="FunFam" id="1.10.3380.10:FF:000012">
    <property type="entry name" value="DEAD/DEAH box DNA helicase"/>
    <property type="match status" value="1"/>
</dbReference>
<dbReference type="Pfam" id="PF04142">
    <property type="entry name" value="Nuc_sug_transp"/>
    <property type="match status" value="1"/>
</dbReference>
<feature type="transmembrane region" description="Helical" evidence="16">
    <location>
        <begin position="20"/>
        <end position="38"/>
    </location>
</feature>
<dbReference type="Proteomes" id="UP000799537">
    <property type="component" value="Unassembled WGS sequence"/>
</dbReference>
<feature type="compositionally biased region" description="Acidic residues" evidence="15">
    <location>
        <begin position="1972"/>
        <end position="1985"/>
    </location>
</feature>
<feature type="transmembrane region" description="Helical" evidence="16">
    <location>
        <begin position="136"/>
        <end position="154"/>
    </location>
</feature>
<feature type="region of interest" description="Disordered" evidence="15">
    <location>
        <begin position="1716"/>
        <end position="1795"/>
    </location>
</feature>
<dbReference type="InterPro" id="IPR037185">
    <property type="entry name" value="EmrE-like"/>
</dbReference>
<reference evidence="19" key="1">
    <citation type="journal article" date="2020" name="Stud. Mycol.">
        <title>101 Dothideomycetes genomes: a test case for predicting lifestyles and emergence of pathogens.</title>
        <authorList>
            <person name="Haridas S."/>
            <person name="Albert R."/>
            <person name="Binder M."/>
            <person name="Bloem J."/>
            <person name="Labutti K."/>
            <person name="Salamov A."/>
            <person name="Andreopoulos B."/>
            <person name="Baker S."/>
            <person name="Barry K."/>
            <person name="Bills G."/>
            <person name="Bluhm B."/>
            <person name="Cannon C."/>
            <person name="Castanera R."/>
            <person name="Culley D."/>
            <person name="Daum C."/>
            <person name="Ezra D."/>
            <person name="Gonzalez J."/>
            <person name="Henrissat B."/>
            <person name="Kuo A."/>
            <person name="Liang C."/>
            <person name="Lipzen A."/>
            <person name="Lutzoni F."/>
            <person name="Magnuson J."/>
            <person name="Mondo S."/>
            <person name="Nolan M."/>
            <person name="Ohm R."/>
            <person name="Pangilinan J."/>
            <person name="Park H.-J."/>
            <person name="Ramirez L."/>
            <person name="Alfaro M."/>
            <person name="Sun H."/>
            <person name="Tritt A."/>
            <person name="Yoshinaga Y."/>
            <person name="Zwiers L.-H."/>
            <person name="Turgeon B."/>
            <person name="Goodwin S."/>
            <person name="Spatafora J."/>
            <person name="Crous P."/>
            <person name="Grigoriev I."/>
        </authorList>
    </citation>
    <scope>NUCLEOTIDE SEQUENCE</scope>
    <source>
        <strain evidence="19">ATCC 36951</strain>
    </source>
</reference>
<dbReference type="Gene3D" id="1.10.10.10">
    <property type="entry name" value="Winged helix-like DNA-binding domain superfamily/Winged helix DNA-binding domain"/>
    <property type="match status" value="1"/>
</dbReference>
<comment type="catalytic activity">
    <reaction evidence="12">
        <text>Couples ATP hydrolysis with the unwinding of duplex DNA by translocating in the 3'-5' direction.</text>
        <dbReference type="EC" id="5.6.2.4"/>
    </reaction>
</comment>
<dbReference type="InterPro" id="IPR001650">
    <property type="entry name" value="Helicase_C-like"/>
</dbReference>
<dbReference type="SUPFAM" id="SSF52540">
    <property type="entry name" value="P-loop containing nucleoside triphosphate hydrolases"/>
    <property type="match status" value="1"/>
</dbReference>
<accession>A0A6A6D087</accession>
<evidence type="ECO:0000256" key="14">
    <source>
        <dbReference type="ARBA" id="ARBA00048988"/>
    </source>
</evidence>
<keyword evidence="10" id="KW-0413">Isomerase</keyword>
<dbReference type="InterPro" id="IPR027417">
    <property type="entry name" value="P-loop_NTPase"/>
</dbReference>
<keyword evidence="7" id="KW-0067">ATP-binding</keyword>
<evidence type="ECO:0000256" key="5">
    <source>
        <dbReference type="ARBA" id="ARBA00022801"/>
    </source>
</evidence>
<feature type="transmembrane region" description="Helical" evidence="16">
    <location>
        <begin position="281"/>
        <end position="299"/>
    </location>
</feature>
<feature type="transmembrane region" description="Helical" evidence="16">
    <location>
        <begin position="160"/>
        <end position="178"/>
    </location>
</feature>
<dbReference type="InterPro" id="IPR036390">
    <property type="entry name" value="WH_DNA-bd_sf"/>
</dbReference>
<dbReference type="InterPro" id="IPR036388">
    <property type="entry name" value="WH-like_DNA-bd_sf"/>
</dbReference>
<dbReference type="GO" id="GO:0005524">
    <property type="term" value="F:ATP binding"/>
    <property type="evidence" value="ECO:0007669"/>
    <property type="project" value="UniProtKB-KW"/>
</dbReference>
<feature type="compositionally biased region" description="Polar residues" evidence="15">
    <location>
        <begin position="727"/>
        <end position="737"/>
    </location>
</feature>
<evidence type="ECO:0000259" key="18">
    <source>
        <dbReference type="PROSITE" id="PS51194"/>
    </source>
</evidence>
<dbReference type="SMART" id="SM00490">
    <property type="entry name" value="HELICc"/>
    <property type="match status" value="1"/>
</dbReference>
<feature type="region of interest" description="Disordered" evidence="15">
    <location>
        <begin position="386"/>
        <end position="407"/>
    </location>
</feature>
<evidence type="ECO:0000256" key="3">
    <source>
        <dbReference type="ARBA" id="ARBA00022692"/>
    </source>
</evidence>